<dbReference type="GO" id="GO:0030245">
    <property type="term" value="P:cellulose catabolic process"/>
    <property type="evidence" value="ECO:0007669"/>
    <property type="project" value="UniProtKB-UniPathway"/>
</dbReference>
<dbReference type="SUPFAM" id="SSF51445">
    <property type="entry name" value="(Trans)glycosidases"/>
    <property type="match status" value="1"/>
</dbReference>
<dbReference type="EMBL" id="NAJP01000034">
    <property type="protein sequence ID" value="TKA40209.1"/>
    <property type="molecule type" value="Genomic_DNA"/>
</dbReference>
<dbReference type="Gene3D" id="3.40.50.1700">
    <property type="entry name" value="Glycoside hydrolase family 3 C-terminal domain"/>
    <property type="match status" value="1"/>
</dbReference>
<dbReference type="Gene3D" id="2.60.40.10">
    <property type="entry name" value="Immunoglobulins"/>
    <property type="match status" value="1"/>
</dbReference>
<keyword evidence="7" id="KW-0732">Signal</keyword>
<dbReference type="PANTHER" id="PTHR42715">
    <property type="entry name" value="BETA-GLUCOSIDASE"/>
    <property type="match status" value="1"/>
</dbReference>
<gene>
    <name evidence="16" type="ORF">B0A54_10815</name>
</gene>
<dbReference type="Pfam" id="PF01915">
    <property type="entry name" value="Glyco_hydro_3_C"/>
    <property type="match status" value="1"/>
</dbReference>
<dbReference type="SMART" id="SM01217">
    <property type="entry name" value="Fn3_like"/>
    <property type="match status" value="1"/>
</dbReference>
<evidence type="ECO:0000313" key="17">
    <source>
        <dbReference type="Proteomes" id="UP000310066"/>
    </source>
</evidence>
<evidence type="ECO:0000313" key="16">
    <source>
        <dbReference type="EMBL" id="TKA40209.1"/>
    </source>
</evidence>
<evidence type="ECO:0000256" key="13">
    <source>
        <dbReference type="ARBA" id="ARBA00023326"/>
    </source>
</evidence>
<dbReference type="GO" id="GO:0008422">
    <property type="term" value="F:beta-glucosidase activity"/>
    <property type="evidence" value="ECO:0007669"/>
    <property type="project" value="UniProtKB-EC"/>
</dbReference>
<dbReference type="InterPro" id="IPR050288">
    <property type="entry name" value="Cellulose_deg_GH3"/>
</dbReference>
<dbReference type="Pfam" id="PF00933">
    <property type="entry name" value="Glyco_hydro_3"/>
    <property type="match status" value="1"/>
</dbReference>
<proteinExistence type="inferred from homology"/>
<comment type="subcellular location">
    <subcellularLocation>
        <location evidence="2">Secreted</location>
    </subcellularLocation>
</comment>
<evidence type="ECO:0000256" key="4">
    <source>
        <dbReference type="ARBA" id="ARBA00005336"/>
    </source>
</evidence>
<dbReference type="InterPro" id="IPR001764">
    <property type="entry name" value="Glyco_hydro_3_N"/>
</dbReference>
<evidence type="ECO:0000256" key="8">
    <source>
        <dbReference type="ARBA" id="ARBA00022801"/>
    </source>
</evidence>
<dbReference type="PROSITE" id="PS00775">
    <property type="entry name" value="GLYCOSYL_HYDROL_F3"/>
    <property type="match status" value="1"/>
</dbReference>
<dbReference type="GO" id="GO:0005576">
    <property type="term" value="C:extracellular region"/>
    <property type="evidence" value="ECO:0007669"/>
    <property type="project" value="UniProtKB-SubCell"/>
</dbReference>
<dbReference type="Proteomes" id="UP000310066">
    <property type="component" value="Unassembled WGS sequence"/>
</dbReference>
<feature type="domain" description="Fibronectin type III-like" evidence="15">
    <location>
        <begin position="439"/>
        <end position="503"/>
    </location>
</feature>
<keyword evidence="8 14" id="KW-0378">Hydrolase</keyword>
<evidence type="ECO:0000256" key="7">
    <source>
        <dbReference type="ARBA" id="ARBA00022729"/>
    </source>
</evidence>
<evidence type="ECO:0000256" key="6">
    <source>
        <dbReference type="ARBA" id="ARBA00022525"/>
    </source>
</evidence>
<dbReference type="InterPro" id="IPR017853">
    <property type="entry name" value="GH"/>
</dbReference>
<evidence type="ECO:0000256" key="3">
    <source>
        <dbReference type="ARBA" id="ARBA00004987"/>
    </source>
</evidence>
<keyword evidence="6" id="KW-0964">Secreted</keyword>
<dbReference type="InterPro" id="IPR036962">
    <property type="entry name" value="Glyco_hydro_3_N_sf"/>
</dbReference>
<dbReference type="EC" id="3.2.1.21" evidence="5 14"/>
<evidence type="ECO:0000256" key="5">
    <source>
        <dbReference type="ARBA" id="ARBA00012744"/>
    </source>
</evidence>
<dbReference type="Pfam" id="PF14310">
    <property type="entry name" value="Fn3-like"/>
    <property type="match status" value="1"/>
</dbReference>
<reference evidence="16 17" key="1">
    <citation type="submission" date="2017-03" db="EMBL/GenBank/DDBJ databases">
        <title>Genomes of endolithic fungi from Antarctica.</title>
        <authorList>
            <person name="Coleine C."/>
            <person name="Masonjones S."/>
            <person name="Stajich J.E."/>
        </authorList>
    </citation>
    <scope>NUCLEOTIDE SEQUENCE [LARGE SCALE GENOMIC DNA]</scope>
    <source>
        <strain evidence="16 17">CCFEE 5311</strain>
    </source>
</reference>
<evidence type="ECO:0000256" key="14">
    <source>
        <dbReference type="RuleBase" id="RU361161"/>
    </source>
</evidence>
<evidence type="ECO:0000256" key="9">
    <source>
        <dbReference type="ARBA" id="ARBA00023001"/>
    </source>
</evidence>
<dbReference type="PRINTS" id="PR00133">
    <property type="entry name" value="GLHYDRLASE3"/>
</dbReference>
<keyword evidence="13 14" id="KW-0624">Polysaccharide degradation</keyword>
<dbReference type="PANTHER" id="PTHR42715:SF5">
    <property type="entry name" value="BETA-GLUCOSIDASE M-RELATED"/>
    <property type="match status" value="1"/>
</dbReference>
<dbReference type="InterPro" id="IPR036881">
    <property type="entry name" value="Glyco_hydro_3_C_sf"/>
</dbReference>
<evidence type="ECO:0000256" key="12">
    <source>
        <dbReference type="ARBA" id="ARBA00023295"/>
    </source>
</evidence>
<sequence length="514" mass="55774">MEKNVMSCVKHFIANEQETNRIPPALIPGALNQSLSSNIDPKTEHELYIWPFQDAIRAGAASVMCAYARFNNSYGCQNSYSMNGVLKTELGFEGFVVSDWGAQRAGLASANSGLDMAMPGSSYWQNGNLSKAVSNGSLTKSRLDDMATRILSTWYRLEELNSPAFQNPGFGLPASTTGPGVALNGTMITGGGSGSITPAYIDAPYDAFQRQAYQDRTLLAWNFVDLDVTVDQASEHCIVFINAQSSEGWDRPDLADAGSDRLVENVASQCNSTIVVLHHAGVRLVDRWIDNPNITAVIFGHLPGQDSGRALIEIMYGKQSPSGRLPYTVAKRDADYGNLLGPVLPVGVDYYTQDNFTEGVYIDYKHFIAQNITPRYEFGFGLTYSTFDYASIGVSQGYANTQYLAPNTTVAEGGLTSLWDTIATVTFDVCNVGSVAAAEVAQLYVGIPGGPQKVLRGFGKQLLQPGETGHFSLALNRRDLSTWTAQGWVLQKGTYQLYVGKSVLDIQLTSSLTI</sequence>
<comment type="caution">
    <text evidence="16">The sequence shown here is derived from an EMBL/GenBank/DDBJ whole genome shotgun (WGS) entry which is preliminary data.</text>
</comment>
<dbReference type="InterPro" id="IPR013783">
    <property type="entry name" value="Ig-like_fold"/>
</dbReference>
<dbReference type="InterPro" id="IPR002772">
    <property type="entry name" value="Glyco_hydro_3_C"/>
</dbReference>
<name>A0A4V5N9I4_9PEZI</name>
<evidence type="ECO:0000256" key="11">
    <source>
        <dbReference type="ARBA" id="ARBA00023277"/>
    </source>
</evidence>
<organism evidence="16 17">
    <name type="scientific">Friedmanniomyces endolithicus</name>
    <dbReference type="NCBI Taxonomy" id="329885"/>
    <lineage>
        <taxon>Eukaryota</taxon>
        <taxon>Fungi</taxon>
        <taxon>Dikarya</taxon>
        <taxon>Ascomycota</taxon>
        <taxon>Pezizomycotina</taxon>
        <taxon>Dothideomycetes</taxon>
        <taxon>Dothideomycetidae</taxon>
        <taxon>Mycosphaerellales</taxon>
        <taxon>Teratosphaeriaceae</taxon>
        <taxon>Friedmanniomyces</taxon>
    </lineage>
</organism>
<dbReference type="InterPro" id="IPR019800">
    <property type="entry name" value="Glyco_hydro_3_AS"/>
</dbReference>
<dbReference type="UniPathway" id="UPA00696"/>
<keyword evidence="10" id="KW-0325">Glycoprotein</keyword>
<comment type="pathway">
    <text evidence="3 14">Glycan metabolism; cellulose degradation.</text>
</comment>
<comment type="catalytic activity">
    <reaction evidence="1 14">
        <text>Hydrolysis of terminal, non-reducing beta-D-glucosyl residues with release of beta-D-glucose.</text>
        <dbReference type="EC" id="3.2.1.21"/>
    </reaction>
</comment>
<dbReference type="SUPFAM" id="SSF52279">
    <property type="entry name" value="Beta-D-glucan exohydrolase, C-terminal domain"/>
    <property type="match status" value="1"/>
</dbReference>
<evidence type="ECO:0000256" key="1">
    <source>
        <dbReference type="ARBA" id="ARBA00000448"/>
    </source>
</evidence>
<dbReference type="OrthoDB" id="416222at2759"/>
<evidence type="ECO:0000256" key="10">
    <source>
        <dbReference type="ARBA" id="ARBA00023180"/>
    </source>
</evidence>
<dbReference type="InterPro" id="IPR026891">
    <property type="entry name" value="Fn3-like"/>
</dbReference>
<dbReference type="STRING" id="329885.A0A4V5N9I4"/>
<evidence type="ECO:0000256" key="2">
    <source>
        <dbReference type="ARBA" id="ARBA00004613"/>
    </source>
</evidence>
<protein>
    <recommendedName>
        <fullName evidence="5 14">beta-glucosidase</fullName>
        <ecNumber evidence="5 14">3.2.1.21</ecNumber>
    </recommendedName>
</protein>
<dbReference type="AlphaFoldDB" id="A0A4V5N9I4"/>
<comment type="similarity">
    <text evidence="4 14">Belongs to the glycosyl hydrolase 3 family.</text>
</comment>
<keyword evidence="9" id="KW-0136">Cellulose degradation</keyword>
<dbReference type="Gene3D" id="3.20.20.300">
    <property type="entry name" value="Glycoside hydrolase, family 3, N-terminal domain"/>
    <property type="match status" value="1"/>
</dbReference>
<keyword evidence="11 14" id="KW-0119">Carbohydrate metabolism</keyword>
<accession>A0A4V5N9I4</accession>
<keyword evidence="12 14" id="KW-0326">Glycosidase</keyword>
<evidence type="ECO:0000259" key="15">
    <source>
        <dbReference type="SMART" id="SM01217"/>
    </source>
</evidence>